<dbReference type="SUPFAM" id="SSF54236">
    <property type="entry name" value="Ubiquitin-like"/>
    <property type="match status" value="1"/>
</dbReference>
<dbReference type="KEGG" id="goe:100897800"/>
<feature type="domain" description="UBA" evidence="5">
    <location>
        <begin position="1"/>
        <end position="38"/>
    </location>
</feature>
<evidence type="ECO:0000313" key="7">
    <source>
        <dbReference type="Proteomes" id="UP000694867"/>
    </source>
</evidence>
<dbReference type="PANTHER" id="PTHR46340">
    <property type="entry name" value="UBX DOMAIN-CONTAINING PROTEIN 1"/>
    <property type="match status" value="1"/>
</dbReference>
<dbReference type="GO" id="GO:0005737">
    <property type="term" value="C:cytoplasm"/>
    <property type="evidence" value="ECO:0007669"/>
    <property type="project" value="UniProtKB-SubCell"/>
</dbReference>
<feature type="compositionally biased region" description="Low complexity" evidence="4">
    <location>
        <begin position="210"/>
        <end position="227"/>
    </location>
</feature>
<dbReference type="Proteomes" id="UP000694867">
    <property type="component" value="Unplaced"/>
</dbReference>
<dbReference type="PROSITE" id="PS00028">
    <property type="entry name" value="ZINC_FINGER_C2H2_1"/>
    <property type="match status" value="1"/>
</dbReference>
<evidence type="ECO:0000313" key="8">
    <source>
        <dbReference type="RefSeq" id="XP_003748224.1"/>
    </source>
</evidence>
<evidence type="ECO:0000256" key="2">
    <source>
        <dbReference type="ARBA" id="ARBA00022490"/>
    </source>
</evidence>
<dbReference type="InterPro" id="IPR013087">
    <property type="entry name" value="Znf_C2H2_type"/>
</dbReference>
<proteinExistence type="predicted"/>
<dbReference type="PROSITE" id="PS50030">
    <property type="entry name" value="UBA"/>
    <property type="match status" value="1"/>
</dbReference>
<dbReference type="GO" id="GO:0031397">
    <property type="term" value="P:negative regulation of protein ubiquitination"/>
    <property type="evidence" value="ECO:0007669"/>
    <property type="project" value="TreeGrafter"/>
</dbReference>
<gene>
    <name evidence="8" type="primary">LOC100897800</name>
</gene>
<dbReference type="PANTHER" id="PTHR46340:SF1">
    <property type="entry name" value="UBX DOMAIN-CONTAINING PROTEIN 1"/>
    <property type="match status" value="1"/>
</dbReference>
<evidence type="ECO:0000256" key="3">
    <source>
        <dbReference type="ARBA" id="ARBA00023054"/>
    </source>
</evidence>
<dbReference type="InterPro" id="IPR057766">
    <property type="entry name" value="Znf-C2H2_OTU1-like_C"/>
</dbReference>
<feature type="compositionally biased region" description="Basic and acidic residues" evidence="4">
    <location>
        <begin position="199"/>
        <end position="208"/>
    </location>
</feature>
<dbReference type="InterPro" id="IPR029071">
    <property type="entry name" value="Ubiquitin-like_domsf"/>
</dbReference>
<dbReference type="InterPro" id="IPR015940">
    <property type="entry name" value="UBA"/>
</dbReference>
<dbReference type="AlphaFoldDB" id="A0AAJ6W0S1"/>
<dbReference type="RefSeq" id="XP_003748224.1">
    <property type="nucleotide sequence ID" value="XM_003748176.1"/>
</dbReference>
<protein>
    <submittedName>
        <fullName evidence="8">UBX domain-containing protein 1</fullName>
    </submittedName>
</protein>
<dbReference type="Gene3D" id="3.10.20.90">
    <property type="entry name" value="Phosphatidylinositol 3-kinase Catalytic Subunit, Chain A, domain 1"/>
    <property type="match status" value="1"/>
</dbReference>
<name>A0AAJ6W0S1_9ACAR</name>
<dbReference type="InterPro" id="IPR001012">
    <property type="entry name" value="UBX_dom"/>
</dbReference>
<sequence length="320" mass="35903">MSIAEDLKEMGFASDKVEQAVRAAGDSLEQAMEWILAHQDEPSTSAATAGAVATPFAAEEKDKAQEESAAEAPAAEVRSMRCDDCQKLFPNEDALVFHASKTGHSNFSESTEQVKPKSPEEVKAQLAALEAKIKENRRIREEKERQEALDREKNRRTHGKEIVELRQKFKDDEMKREVEARRREKEADALARKRVLEQIERDREERRQRQAGAAAAPKSTAAPAPIAVSAPAKEYAETRIQIRLTDGKIMNQSFRAEDSLAIVRCYIITNRTDGDVPFQLMTSFPKKVYGEEDMSKTLKDLKLVPSAVLILNKSESVQAY</sequence>
<dbReference type="Pfam" id="PF00789">
    <property type="entry name" value="UBX"/>
    <property type="match status" value="1"/>
</dbReference>
<dbReference type="Gene3D" id="1.10.8.10">
    <property type="entry name" value="DNA helicase RuvA subunit, C-terminal domain"/>
    <property type="match status" value="1"/>
</dbReference>
<keyword evidence="7" id="KW-1185">Reference proteome</keyword>
<dbReference type="GO" id="GO:0005634">
    <property type="term" value="C:nucleus"/>
    <property type="evidence" value="ECO:0007669"/>
    <property type="project" value="TreeGrafter"/>
</dbReference>
<organism evidence="7 8">
    <name type="scientific">Galendromus occidentalis</name>
    <name type="common">western predatory mite</name>
    <dbReference type="NCBI Taxonomy" id="34638"/>
    <lineage>
        <taxon>Eukaryota</taxon>
        <taxon>Metazoa</taxon>
        <taxon>Ecdysozoa</taxon>
        <taxon>Arthropoda</taxon>
        <taxon>Chelicerata</taxon>
        <taxon>Arachnida</taxon>
        <taxon>Acari</taxon>
        <taxon>Parasitiformes</taxon>
        <taxon>Mesostigmata</taxon>
        <taxon>Gamasina</taxon>
        <taxon>Phytoseioidea</taxon>
        <taxon>Phytoseiidae</taxon>
        <taxon>Typhlodrominae</taxon>
        <taxon>Galendromus</taxon>
    </lineage>
</organism>
<evidence type="ECO:0000256" key="4">
    <source>
        <dbReference type="SAM" id="MobiDB-lite"/>
    </source>
</evidence>
<evidence type="ECO:0000259" key="5">
    <source>
        <dbReference type="PROSITE" id="PS50030"/>
    </source>
</evidence>
<feature type="domain" description="UBX" evidence="6">
    <location>
        <begin position="233"/>
        <end position="311"/>
    </location>
</feature>
<dbReference type="GO" id="GO:0036435">
    <property type="term" value="F:K48-linked polyubiquitin modification-dependent protein binding"/>
    <property type="evidence" value="ECO:0007669"/>
    <property type="project" value="TreeGrafter"/>
</dbReference>
<dbReference type="InterPro" id="IPR009060">
    <property type="entry name" value="UBA-like_sf"/>
</dbReference>
<evidence type="ECO:0000256" key="1">
    <source>
        <dbReference type="ARBA" id="ARBA00004496"/>
    </source>
</evidence>
<feature type="region of interest" description="Disordered" evidence="4">
    <location>
        <begin position="199"/>
        <end position="227"/>
    </location>
</feature>
<keyword evidence="2" id="KW-0963">Cytoplasm</keyword>
<keyword evidence="3" id="KW-0175">Coiled coil</keyword>
<dbReference type="GeneID" id="100897800"/>
<dbReference type="SMART" id="SM00166">
    <property type="entry name" value="UBX"/>
    <property type="match status" value="1"/>
</dbReference>
<dbReference type="Pfam" id="PF22562">
    <property type="entry name" value="UBA_7"/>
    <property type="match status" value="1"/>
</dbReference>
<dbReference type="Pfam" id="PF24560">
    <property type="entry name" value="zf-C2H2_OTU1_C"/>
    <property type="match status" value="1"/>
</dbReference>
<dbReference type="PROSITE" id="PS50033">
    <property type="entry name" value="UBX"/>
    <property type="match status" value="1"/>
</dbReference>
<dbReference type="GO" id="GO:1903094">
    <property type="term" value="P:negative regulation of protein K48-linked deubiquitination"/>
    <property type="evidence" value="ECO:0007669"/>
    <property type="project" value="TreeGrafter"/>
</dbReference>
<feature type="region of interest" description="Disordered" evidence="4">
    <location>
        <begin position="57"/>
        <end position="76"/>
    </location>
</feature>
<accession>A0AAJ6W0S1</accession>
<dbReference type="SUPFAM" id="SSF46934">
    <property type="entry name" value="UBA-like"/>
    <property type="match status" value="1"/>
</dbReference>
<evidence type="ECO:0000259" key="6">
    <source>
        <dbReference type="PROSITE" id="PS50033"/>
    </source>
</evidence>
<dbReference type="GO" id="GO:0032435">
    <property type="term" value="P:negative regulation of proteasomal ubiquitin-dependent protein catabolic process"/>
    <property type="evidence" value="ECO:0007669"/>
    <property type="project" value="TreeGrafter"/>
</dbReference>
<comment type="subcellular location">
    <subcellularLocation>
        <location evidence="1">Cytoplasm</location>
    </subcellularLocation>
</comment>
<feature type="region of interest" description="Disordered" evidence="4">
    <location>
        <begin position="141"/>
        <end position="162"/>
    </location>
</feature>
<reference evidence="8" key="1">
    <citation type="submission" date="2025-08" db="UniProtKB">
        <authorList>
            <consortium name="RefSeq"/>
        </authorList>
    </citation>
    <scope>IDENTIFICATION</scope>
</reference>